<protein>
    <submittedName>
        <fullName evidence="1">Uncharacterized protein</fullName>
    </submittedName>
</protein>
<proteinExistence type="predicted"/>
<accession>A0A6C0KK53</accession>
<dbReference type="AlphaFoldDB" id="A0A6C0KK53"/>
<dbReference type="EMBL" id="MN740921">
    <property type="protein sequence ID" value="QHU17989.1"/>
    <property type="molecule type" value="Genomic_DNA"/>
</dbReference>
<sequence>MIYPKIKPTITPFKDKKKWHLFDPSWNAPHSIIVFDEKYKQYEKLDNTWFLCGVRNGHVRLIHNDRMTIVESIAKWKVVEHLFIVCPNSCK</sequence>
<reference evidence="1" key="1">
    <citation type="journal article" date="2020" name="Nature">
        <title>Giant virus diversity and host interactions through global metagenomics.</title>
        <authorList>
            <person name="Schulz F."/>
            <person name="Roux S."/>
            <person name="Paez-Espino D."/>
            <person name="Jungbluth S."/>
            <person name="Walsh D.A."/>
            <person name="Denef V.J."/>
            <person name="McMahon K.D."/>
            <person name="Konstantinidis K.T."/>
            <person name="Eloe-Fadrosh E.A."/>
            <person name="Kyrpides N.C."/>
            <person name="Woyke T."/>
        </authorList>
    </citation>
    <scope>NUCLEOTIDE SEQUENCE</scope>
    <source>
        <strain evidence="1">GVMAG-S-3300012919-55</strain>
    </source>
</reference>
<organism evidence="1">
    <name type="scientific">viral metagenome</name>
    <dbReference type="NCBI Taxonomy" id="1070528"/>
    <lineage>
        <taxon>unclassified sequences</taxon>
        <taxon>metagenomes</taxon>
        <taxon>organismal metagenomes</taxon>
    </lineage>
</organism>
<name>A0A6C0KK53_9ZZZZ</name>
<evidence type="ECO:0000313" key="1">
    <source>
        <dbReference type="EMBL" id="QHU17989.1"/>
    </source>
</evidence>